<evidence type="ECO:0000256" key="1">
    <source>
        <dbReference type="ARBA" id="ARBA00006754"/>
    </source>
</evidence>
<accession>A0ABW5PH00</accession>
<evidence type="ECO:0000313" key="5">
    <source>
        <dbReference type="Proteomes" id="UP001597541"/>
    </source>
</evidence>
<dbReference type="InterPro" id="IPR042070">
    <property type="entry name" value="PucR_C-HTH_sf"/>
</dbReference>
<dbReference type="Pfam" id="PF17853">
    <property type="entry name" value="GGDEF_2"/>
    <property type="match status" value="1"/>
</dbReference>
<gene>
    <name evidence="4" type="ORF">ACFSUF_16550</name>
</gene>
<evidence type="ECO:0000259" key="2">
    <source>
        <dbReference type="Pfam" id="PF13556"/>
    </source>
</evidence>
<dbReference type="InterPro" id="IPR051448">
    <property type="entry name" value="CdaR-like_regulators"/>
</dbReference>
<dbReference type="RefSeq" id="WP_377604434.1">
    <property type="nucleotide sequence ID" value="NZ_JBHUME010000009.1"/>
</dbReference>
<comment type="similarity">
    <text evidence="1">Belongs to the CdaR family.</text>
</comment>
<feature type="domain" description="CdaR GGDEF-like" evidence="3">
    <location>
        <begin position="169"/>
        <end position="288"/>
    </location>
</feature>
<comment type="caution">
    <text evidence="4">The sequence shown here is derived from an EMBL/GenBank/DDBJ whole genome shotgun (WGS) entry which is preliminary data.</text>
</comment>
<protein>
    <submittedName>
        <fullName evidence="4">PucR family transcriptional regulator</fullName>
    </submittedName>
</protein>
<evidence type="ECO:0000313" key="4">
    <source>
        <dbReference type="EMBL" id="MFD2614026.1"/>
    </source>
</evidence>
<dbReference type="EMBL" id="JBHUME010000009">
    <property type="protein sequence ID" value="MFD2614026.1"/>
    <property type="molecule type" value="Genomic_DNA"/>
</dbReference>
<dbReference type="PANTHER" id="PTHR33744">
    <property type="entry name" value="CARBOHYDRATE DIACID REGULATOR"/>
    <property type="match status" value="1"/>
</dbReference>
<dbReference type="Gene3D" id="1.10.10.2840">
    <property type="entry name" value="PucR C-terminal helix-turn-helix domain"/>
    <property type="match status" value="1"/>
</dbReference>
<dbReference type="InterPro" id="IPR041522">
    <property type="entry name" value="CdaR_GGDEF"/>
</dbReference>
<dbReference type="Pfam" id="PF13556">
    <property type="entry name" value="HTH_30"/>
    <property type="match status" value="1"/>
</dbReference>
<sequence>MPTPSHSADRSFESLEQLADYIGDTLQCPVTIEDSDHRLLAYSTHGLHADSARIATIIGRRVPEHVIANLWKEDILPRLITDPLPLRIPAIPDIGLGSRVAVAIRKNDDVLGYIWLVEQQPLGNDEFILLQQAAAAAVPKLLQHRNANRRNLENRQDFFWQLLTSHLKSHEYIVERGRELSIPLPSVYRIAVLQTDAPVTSHHWGQLNYILSTAGSVNIPLMTSEGSHFILLTEAAKDRSVAESLVLFLQKAMLERFQVPLISEGFSDECSDYSLISAKYIEALSVIRCRRQFPQQARRFLLHADLGFYRVLPAIVEQNRAEGYANPILSKLRIYDKEHHGALTETLLVFLECDCHIKRTAEALHLHTNSLNYRLKRIAEVSGADLENMDQKVTLYLDLKAEMVNT</sequence>
<name>A0ABW5PH00_9BACL</name>
<keyword evidence="5" id="KW-1185">Reference proteome</keyword>
<evidence type="ECO:0000259" key="3">
    <source>
        <dbReference type="Pfam" id="PF17853"/>
    </source>
</evidence>
<dbReference type="InterPro" id="IPR025736">
    <property type="entry name" value="PucR_C-HTH_dom"/>
</dbReference>
<dbReference type="Proteomes" id="UP001597541">
    <property type="component" value="Unassembled WGS sequence"/>
</dbReference>
<feature type="domain" description="PucR C-terminal helix-turn-helix" evidence="2">
    <location>
        <begin position="343"/>
        <end position="401"/>
    </location>
</feature>
<reference evidence="5" key="1">
    <citation type="journal article" date="2019" name="Int. J. Syst. Evol. Microbiol.">
        <title>The Global Catalogue of Microorganisms (GCM) 10K type strain sequencing project: providing services to taxonomists for standard genome sequencing and annotation.</title>
        <authorList>
            <consortium name="The Broad Institute Genomics Platform"/>
            <consortium name="The Broad Institute Genome Sequencing Center for Infectious Disease"/>
            <person name="Wu L."/>
            <person name="Ma J."/>
        </authorList>
    </citation>
    <scope>NUCLEOTIDE SEQUENCE [LARGE SCALE GENOMIC DNA]</scope>
    <source>
        <strain evidence="5">KCTC 3950</strain>
    </source>
</reference>
<dbReference type="PANTHER" id="PTHR33744:SF1">
    <property type="entry name" value="DNA-BINDING TRANSCRIPTIONAL ACTIVATOR ADER"/>
    <property type="match status" value="1"/>
</dbReference>
<proteinExistence type="inferred from homology"/>
<organism evidence="4 5">
    <name type="scientific">Paenibacillus gansuensis</name>
    <dbReference type="NCBI Taxonomy" id="306542"/>
    <lineage>
        <taxon>Bacteria</taxon>
        <taxon>Bacillati</taxon>
        <taxon>Bacillota</taxon>
        <taxon>Bacilli</taxon>
        <taxon>Bacillales</taxon>
        <taxon>Paenibacillaceae</taxon>
        <taxon>Paenibacillus</taxon>
    </lineage>
</organism>